<dbReference type="GO" id="GO:0006364">
    <property type="term" value="P:rRNA processing"/>
    <property type="evidence" value="ECO:0007669"/>
    <property type="project" value="InterPro"/>
</dbReference>
<protein>
    <recommendedName>
        <fullName evidence="6">Ribosomal RNA large subunit methyltransferase H</fullName>
    </recommendedName>
</protein>
<dbReference type="Gene3D" id="3.40.1280.10">
    <property type="match status" value="1"/>
</dbReference>
<keyword evidence="3" id="KW-0949">S-adenosyl-L-methionine</keyword>
<evidence type="ECO:0000256" key="2">
    <source>
        <dbReference type="ARBA" id="ARBA00022679"/>
    </source>
</evidence>
<dbReference type="NCBIfam" id="NF000986">
    <property type="entry name" value="PRK00103.1-4"/>
    <property type="match status" value="1"/>
</dbReference>
<dbReference type="InterPro" id="IPR029026">
    <property type="entry name" value="tRNA_m1G_MTases_N"/>
</dbReference>
<dbReference type="Pfam" id="PF02590">
    <property type="entry name" value="SPOUT_MTase"/>
    <property type="match status" value="1"/>
</dbReference>
<name>A0A381N6A8_9ZZZZ</name>
<keyword evidence="1" id="KW-0489">Methyltransferase</keyword>
<dbReference type="NCBIfam" id="TIGR00246">
    <property type="entry name" value="tRNA_RlmH_YbeA"/>
    <property type="match status" value="1"/>
</dbReference>
<dbReference type="CDD" id="cd18081">
    <property type="entry name" value="RlmH-like"/>
    <property type="match status" value="1"/>
</dbReference>
<organism evidence="5">
    <name type="scientific">marine metagenome</name>
    <dbReference type="NCBI Taxonomy" id="408172"/>
    <lineage>
        <taxon>unclassified sequences</taxon>
        <taxon>metagenomes</taxon>
        <taxon>ecological metagenomes</taxon>
    </lineage>
</organism>
<evidence type="ECO:0000313" key="5">
    <source>
        <dbReference type="EMBL" id="SUZ50156.1"/>
    </source>
</evidence>
<dbReference type="EMBL" id="UINC01000155">
    <property type="protein sequence ID" value="SUZ50156.1"/>
    <property type="molecule type" value="Genomic_DNA"/>
</dbReference>
<sequence length="156" mass="18047">MHIRLIIVGDQGPIWVQTVFKSYIQRLPPQWGFKCKIIKGEKQTKNRNSKSIIDLEGKKILAEVKKTEEIIILDESGAEFTSLELSEKLNNWQLSGRNLCFIIGGPNGLSEACFKRANFCWSLSKLTLPHIFVRIIFIEQLYRIYTLNSGHPYHRN</sequence>
<dbReference type="HAMAP" id="MF_00658">
    <property type="entry name" value="23SrRNA_methyltr_H"/>
    <property type="match status" value="1"/>
</dbReference>
<accession>A0A381N6A8</accession>
<dbReference type="SUPFAM" id="SSF75217">
    <property type="entry name" value="alpha/beta knot"/>
    <property type="match status" value="1"/>
</dbReference>
<proteinExistence type="inferred from homology"/>
<evidence type="ECO:0000256" key="4">
    <source>
        <dbReference type="ARBA" id="ARBA00038303"/>
    </source>
</evidence>
<evidence type="ECO:0000256" key="1">
    <source>
        <dbReference type="ARBA" id="ARBA00022603"/>
    </source>
</evidence>
<evidence type="ECO:0000256" key="3">
    <source>
        <dbReference type="ARBA" id="ARBA00022691"/>
    </source>
</evidence>
<dbReference type="PIRSF" id="PIRSF004505">
    <property type="entry name" value="MT_bac"/>
    <property type="match status" value="1"/>
</dbReference>
<reference evidence="5" key="1">
    <citation type="submission" date="2018-05" db="EMBL/GenBank/DDBJ databases">
        <authorList>
            <person name="Lanie J.A."/>
            <person name="Ng W.-L."/>
            <person name="Kazmierczak K.M."/>
            <person name="Andrzejewski T.M."/>
            <person name="Davidsen T.M."/>
            <person name="Wayne K.J."/>
            <person name="Tettelin H."/>
            <person name="Glass J.I."/>
            <person name="Rusch D."/>
            <person name="Podicherti R."/>
            <person name="Tsui H.-C.T."/>
            <person name="Winkler M.E."/>
        </authorList>
    </citation>
    <scope>NUCLEOTIDE SEQUENCE</scope>
</reference>
<evidence type="ECO:0008006" key="6">
    <source>
        <dbReference type="Google" id="ProtNLM"/>
    </source>
</evidence>
<dbReference type="PANTHER" id="PTHR33603:SF1">
    <property type="entry name" value="RIBOSOMAL RNA LARGE SUBUNIT METHYLTRANSFERASE H"/>
    <property type="match status" value="1"/>
</dbReference>
<dbReference type="PANTHER" id="PTHR33603">
    <property type="entry name" value="METHYLTRANSFERASE"/>
    <property type="match status" value="1"/>
</dbReference>
<dbReference type="InterPro" id="IPR029028">
    <property type="entry name" value="Alpha/beta_knot_MTases"/>
</dbReference>
<comment type="similarity">
    <text evidence="4">Belongs to the RNA methyltransferase RlmH family.</text>
</comment>
<dbReference type="GO" id="GO:0008168">
    <property type="term" value="F:methyltransferase activity"/>
    <property type="evidence" value="ECO:0007669"/>
    <property type="project" value="UniProtKB-KW"/>
</dbReference>
<keyword evidence="2" id="KW-0808">Transferase</keyword>
<gene>
    <name evidence="5" type="ORF">METZ01_LOCUS3010</name>
</gene>
<dbReference type="AlphaFoldDB" id="A0A381N6A8"/>
<dbReference type="GO" id="GO:0032259">
    <property type="term" value="P:methylation"/>
    <property type="evidence" value="ECO:0007669"/>
    <property type="project" value="UniProtKB-KW"/>
</dbReference>
<dbReference type="InterPro" id="IPR003742">
    <property type="entry name" value="RlmH-like"/>
</dbReference>